<name>A0AA46YLA0_9ACTN</name>
<reference evidence="1" key="1">
    <citation type="submission" date="2022-01" db="EMBL/GenBank/DDBJ databases">
        <title>Nocardioidaceae gen. sp. A5X3R13.</title>
        <authorList>
            <person name="Lopez Marin M.A."/>
            <person name="Uhlik O."/>
        </authorList>
    </citation>
    <scope>NUCLEOTIDE SEQUENCE</scope>
    <source>
        <strain evidence="1">A5X3R13</strain>
    </source>
</reference>
<dbReference type="AlphaFoldDB" id="A0AA46YLA0"/>
<evidence type="ECO:0000313" key="2">
    <source>
        <dbReference type="Proteomes" id="UP001164390"/>
    </source>
</evidence>
<dbReference type="Proteomes" id="UP001164390">
    <property type="component" value="Chromosome"/>
</dbReference>
<gene>
    <name evidence="1" type="ORF">L0C25_04655</name>
</gene>
<dbReference type="RefSeq" id="WP_271635267.1">
    <property type="nucleotide sequence ID" value="NZ_CP094970.1"/>
</dbReference>
<accession>A0AA46YLA0</accession>
<protein>
    <submittedName>
        <fullName evidence="1">Uncharacterized protein</fullName>
    </submittedName>
</protein>
<proteinExistence type="predicted"/>
<organism evidence="1 2">
    <name type="scientific">Solicola gregarius</name>
    <dbReference type="NCBI Taxonomy" id="2908642"/>
    <lineage>
        <taxon>Bacteria</taxon>
        <taxon>Bacillati</taxon>
        <taxon>Actinomycetota</taxon>
        <taxon>Actinomycetes</taxon>
        <taxon>Propionibacteriales</taxon>
        <taxon>Nocardioidaceae</taxon>
        <taxon>Solicola</taxon>
    </lineage>
</organism>
<dbReference type="EMBL" id="CP094970">
    <property type="protein sequence ID" value="UYM06372.1"/>
    <property type="molecule type" value="Genomic_DNA"/>
</dbReference>
<keyword evidence="2" id="KW-1185">Reference proteome</keyword>
<evidence type="ECO:0000313" key="1">
    <source>
        <dbReference type="EMBL" id="UYM06372.1"/>
    </source>
</evidence>
<dbReference type="KEGG" id="sgrg:L0C25_04655"/>
<sequence length="746" mass="80022">MSLFSYYPGSAELIAAAGEELATQQASYDTLQTNLDGRSAAAADETMYEIKEPVAAAAQAARAGSEELMGATMLANGALRYFGQAVSRYNAHIDALNTTYDRARASNFGHPLSEGSGADEQGLRAKLERERQGYESTLDDEADLAGCLLSDGVTPECMLTLYLLGAVPADDVARVTGLSLEYLNQARMVIGTTQFVLTSKKWLPVLAQYLLKVNPTEIKMVTTLKLAQLVEEFGSAVNRGKVAEIYSAVQRMDNMVAVSRPGALVAKLGTTGLLGGANKWVGRLLSPGAVLAGGWGLFQTLENWDSLAIDDRVNGVVGNASFMTFGSLGTVMLITGWCPPVAGAIATVSGLVALGSMIYDYKEEIWAGMQWMGSKIADGAVYAWNATSDLVDEQATLLGDLWEDSGDLAVGVVTSDIDAISDGASGILDSFLGGRGFLADPSSGLGFTSLSLAHRSRVPIFRRHQSSYRFGGVDTSATTAIHIDHGGHVTAEVGEHHRRVEEVLAGVEYGPKHLVTVTDAEVLALDGPVAHRVTPLLSLDPTDREGQQAMVDRVAKRLFEIGKTADGSPLGYENAEVPEPSVRTVLRMRKSWLALLLVDQRTASGRQWISAYLRADRRALAEVARLDGQHTFTALKRAAALDAVARELTPLPDAVDEDGSSHVYSTDSWQQRVDDTLSAAKGVTTVVSVRHDGEAGNVVEDRMAVYNLADRTEILAAEKGGRVRIAQVARRTLRNRLDHMTRPTQP</sequence>